<evidence type="ECO:0000256" key="1">
    <source>
        <dbReference type="SAM" id="SignalP"/>
    </source>
</evidence>
<gene>
    <name evidence="3" type="ORF">C5746_03000</name>
</gene>
<dbReference type="InterPro" id="IPR011050">
    <property type="entry name" value="Pectin_lyase_fold/virulence"/>
</dbReference>
<keyword evidence="1" id="KW-0732">Signal</keyword>
<evidence type="ECO:0000259" key="2">
    <source>
        <dbReference type="Pfam" id="PF13229"/>
    </source>
</evidence>
<dbReference type="SMART" id="SM00710">
    <property type="entry name" value="PbH1"/>
    <property type="match status" value="6"/>
</dbReference>
<dbReference type="SUPFAM" id="SSF51126">
    <property type="entry name" value="Pectin lyase-like"/>
    <property type="match status" value="1"/>
</dbReference>
<evidence type="ECO:0000313" key="3">
    <source>
        <dbReference type="EMBL" id="AXE76106.1"/>
    </source>
</evidence>
<dbReference type="Gene3D" id="2.160.20.10">
    <property type="entry name" value="Single-stranded right-handed beta-helix, Pectin lyase-like"/>
    <property type="match status" value="1"/>
</dbReference>
<organism evidence="3 4">
    <name type="scientific">Streptomyces atratus</name>
    <dbReference type="NCBI Taxonomy" id="1893"/>
    <lineage>
        <taxon>Bacteria</taxon>
        <taxon>Bacillati</taxon>
        <taxon>Actinomycetota</taxon>
        <taxon>Actinomycetes</taxon>
        <taxon>Kitasatosporales</taxon>
        <taxon>Streptomycetaceae</taxon>
        <taxon>Streptomyces</taxon>
    </lineage>
</organism>
<dbReference type="AlphaFoldDB" id="A0A2Z5J6Z4"/>
<evidence type="ECO:0000313" key="4">
    <source>
        <dbReference type="Proteomes" id="UP000252698"/>
    </source>
</evidence>
<feature type="chain" id="PRO_5016406930" description="Right handed beta helix domain-containing protein" evidence="1">
    <location>
        <begin position="25"/>
        <end position="362"/>
    </location>
</feature>
<protein>
    <recommendedName>
        <fullName evidence="2">Right handed beta helix domain-containing protein</fullName>
    </recommendedName>
</protein>
<dbReference type="RefSeq" id="WP_114242771.1">
    <property type="nucleotide sequence ID" value="NZ_CP027306.1"/>
</dbReference>
<name>A0A2Z5J6Z4_STRAR</name>
<dbReference type="InterPro" id="IPR012334">
    <property type="entry name" value="Pectin_lyas_fold"/>
</dbReference>
<dbReference type="KEGG" id="sata:C5746_03000"/>
<dbReference type="GeneID" id="95517529"/>
<dbReference type="EMBL" id="CP027306">
    <property type="protein sequence ID" value="AXE76106.1"/>
    <property type="molecule type" value="Genomic_DNA"/>
</dbReference>
<feature type="domain" description="Right handed beta helix" evidence="2">
    <location>
        <begin position="107"/>
        <end position="244"/>
    </location>
</feature>
<feature type="signal peptide" evidence="1">
    <location>
        <begin position="1"/>
        <end position="24"/>
    </location>
</feature>
<proteinExistence type="predicted"/>
<dbReference type="Proteomes" id="UP000252698">
    <property type="component" value="Chromosome"/>
</dbReference>
<dbReference type="InterPro" id="IPR006626">
    <property type="entry name" value="PbH1"/>
</dbReference>
<reference evidence="3 4" key="1">
    <citation type="journal article" date="2018" name="Front. Microbiol.">
        <title>Genome Sequencing of Streptomyces atratus SCSIOZH16 and Activation Production of Nocardamine via Metabolic Engineering.</title>
        <authorList>
            <person name="Li Y."/>
            <person name="Zhang C."/>
            <person name="Liu C."/>
            <person name="Ju J."/>
            <person name="Ma J."/>
        </authorList>
    </citation>
    <scope>NUCLEOTIDE SEQUENCE [LARGE SCALE GENOMIC DNA]</scope>
    <source>
        <strain evidence="3 4">SCSIO_ZH16</strain>
    </source>
</reference>
<accession>A0A2Z5J6Z4</accession>
<dbReference type="Pfam" id="PF13229">
    <property type="entry name" value="Beta_helix"/>
    <property type="match status" value="1"/>
</dbReference>
<sequence length="362" mass="37457">MRKRHIMSLVSVAAVSAAGLVVSAAVFGTAVPSTTVASPRVVHPGGSIQKAVNAAKPGDTVVVMPGTYRETVLIDKKGLTLRGLGGRTVIKPPTGKTQSTDACAKAGSGICVLGKKGRTVDGVSIDSLTVSGFKKNGVWASWTDRLTVRRVTSEHNGVWGIAQERSTRGRFTGNTARANGDAGLFVANTVDEEGGATDTRGTEIQENTLADNRIGFTARRVRNLSVHDNTFTGNCSGAFIVGDEGKPQAGAMTIQSNQITDNNKYCAKTERLPAIQGSGIVLTGAADTQVRSNTISNNVGATPLSGGVVLFKSFVGTKNTGHTISANVALGNKPADLANNDTGKNNTFVANVCKKSTPAGMC</sequence>
<dbReference type="InterPro" id="IPR039448">
    <property type="entry name" value="Beta_helix"/>
</dbReference>